<keyword evidence="1" id="KW-0732">Signal</keyword>
<dbReference type="EMBL" id="CP033926">
    <property type="protein sequence ID" value="AZA98536.1"/>
    <property type="molecule type" value="Genomic_DNA"/>
</dbReference>
<dbReference type="KEGG" id="cjt:EG359_02465"/>
<dbReference type="Proteomes" id="UP000186106">
    <property type="component" value="Unassembled WGS sequence"/>
</dbReference>
<dbReference type="Proteomes" id="UP000279541">
    <property type="component" value="Chromosome"/>
</dbReference>
<sequence length="178" mass="18953">MKKIVITSLLMLSHIAFAQVIFGDNIGTAVDKTSVLVDFAAGQKKGIILPYTRTLPSGTGLAEGTLLLDVTNAAKTKVKYYNGTWQDLSSGNEADIASSLVSQPVVTEDRKQGVIIGSSASTANGILILESSNKAMVLPQVNSTDDIINPAPGMMVYVNKTGSKRLAVFNGAKWTFWM</sequence>
<gene>
    <name evidence="2" type="ORF">EG359_02465</name>
    <name evidence="3" type="ORF">SAMN05421768_10630</name>
</gene>
<reference evidence="2 5" key="2">
    <citation type="submission" date="2018-11" db="EMBL/GenBank/DDBJ databases">
        <title>Proposal to divide the Flavobacteriaceae and reorganize its genera based on Amino Acid Identity values calculated from whole genome sequences.</title>
        <authorList>
            <person name="Nicholson A.C."/>
            <person name="Gulvik C.A."/>
            <person name="Whitney A.M."/>
            <person name="Humrighouse B.W."/>
            <person name="Bell M."/>
            <person name="Holmes B."/>
            <person name="Steigerwalt A.G."/>
            <person name="Villarma A."/>
            <person name="Sheth M."/>
            <person name="Batra D."/>
            <person name="Pryor J."/>
            <person name="Bernardet J.-F."/>
            <person name="Hugo C."/>
            <person name="Kampfer P."/>
            <person name="Newman J."/>
            <person name="McQuiston J.R."/>
        </authorList>
    </citation>
    <scope>NUCLEOTIDE SEQUENCE [LARGE SCALE GENOMIC DNA]</scope>
    <source>
        <strain evidence="2 5">DSM 16927</strain>
    </source>
</reference>
<dbReference type="OrthoDB" id="705292at2"/>
<organism evidence="3 4">
    <name type="scientific">Chryseobacterium joostei</name>
    <dbReference type="NCBI Taxonomy" id="112234"/>
    <lineage>
        <taxon>Bacteria</taxon>
        <taxon>Pseudomonadati</taxon>
        <taxon>Bacteroidota</taxon>
        <taxon>Flavobacteriia</taxon>
        <taxon>Flavobacteriales</taxon>
        <taxon>Weeksellaceae</taxon>
        <taxon>Chryseobacterium group</taxon>
        <taxon>Chryseobacterium</taxon>
    </lineage>
</organism>
<evidence type="ECO:0000313" key="2">
    <source>
        <dbReference type="EMBL" id="AZA98536.1"/>
    </source>
</evidence>
<reference evidence="3 4" key="1">
    <citation type="submission" date="2017-01" db="EMBL/GenBank/DDBJ databases">
        <authorList>
            <person name="Mah S.A."/>
            <person name="Swanson W.J."/>
            <person name="Moy G.W."/>
            <person name="Vacquier V.D."/>
        </authorList>
    </citation>
    <scope>NUCLEOTIDE SEQUENCE [LARGE SCALE GENOMIC DNA]</scope>
    <source>
        <strain evidence="3 4">DSM 16927</strain>
    </source>
</reference>
<accession>A0A1N7ILQ6</accession>
<dbReference type="EMBL" id="FTNZ01000006">
    <property type="protein sequence ID" value="SIS37921.1"/>
    <property type="molecule type" value="Genomic_DNA"/>
</dbReference>
<feature type="signal peptide" evidence="1">
    <location>
        <begin position="1"/>
        <end position="18"/>
    </location>
</feature>
<dbReference type="RefSeq" id="WP_076355347.1">
    <property type="nucleotide sequence ID" value="NZ_CP033926.1"/>
</dbReference>
<evidence type="ECO:0000313" key="3">
    <source>
        <dbReference type="EMBL" id="SIS37921.1"/>
    </source>
</evidence>
<name>A0A1N7ILQ6_9FLAO</name>
<keyword evidence="5" id="KW-1185">Reference proteome</keyword>
<feature type="chain" id="PRO_5044563494" evidence="1">
    <location>
        <begin position="19"/>
        <end position="178"/>
    </location>
</feature>
<evidence type="ECO:0000313" key="4">
    <source>
        <dbReference type="Proteomes" id="UP000186106"/>
    </source>
</evidence>
<evidence type="ECO:0000313" key="5">
    <source>
        <dbReference type="Proteomes" id="UP000279541"/>
    </source>
</evidence>
<dbReference type="AlphaFoldDB" id="A0A1N7ILQ6"/>
<protein>
    <submittedName>
        <fullName evidence="3">Uncharacterized protein</fullName>
    </submittedName>
</protein>
<proteinExistence type="predicted"/>
<evidence type="ECO:0000256" key="1">
    <source>
        <dbReference type="SAM" id="SignalP"/>
    </source>
</evidence>